<dbReference type="AlphaFoldDB" id="A0A1E3S910"/>
<keyword evidence="2" id="KW-1185">Reference proteome</keyword>
<dbReference type="EMBL" id="MIHC01000092">
    <property type="protein sequence ID" value="ODQ98636.1"/>
    <property type="molecule type" value="Genomic_DNA"/>
</dbReference>
<dbReference type="Proteomes" id="UP000094224">
    <property type="component" value="Unassembled WGS sequence"/>
</dbReference>
<evidence type="ECO:0000313" key="1">
    <source>
        <dbReference type="EMBL" id="ODQ98636.1"/>
    </source>
</evidence>
<protein>
    <submittedName>
        <fullName evidence="1">Uncharacterized protein</fullName>
    </submittedName>
</protein>
<gene>
    <name evidence="1" type="ORF">BHQ21_25770</name>
</gene>
<comment type="caution">
    <text evidence="1">The sequence shown here is derived from an EMBL/GenBank/DDBJ whole genome shotgun (WGS) entry which is preliminary data.</text>
</comment>
<name>A0A1E3S910_9MYCO</name>
<organism evidence="1 2">
    <name type="scientific">Mycobacterium sherrisii</name>
    <dbReference type="NCBI Taxonomy" id="243061"/>
    <lineage>
        <taxon>Bacteria</taxon>
        <taxon>Bacillati</taxon>
        <taxon>Actinomycetota</taxon>
        <taxon>Actinomycetes</taxon>
        <taxon>Mycobacteriales</taxon>
        <taxon>Mycobacteriaceae</taxon>
        <taxon>Mycobacterium</taxon>
        <taxon>Mycobacterium simiae complex</taxon>
    </lineage>
</organism>
<dbReference type="RefSeq" id="WP_069403092.1">
    <property type="nucleotide sequence ID" value="NZ_JBKFED010000079.1"/>
</dbReference>
<sequence length="159" mass="17553">MISHDDERHDAKVRALTIDRAVVLTHGTIPPVPFIHAVGVDAFDGLVDETSAHQRVIADAVADYAARTRNRNLAMPDFPSAPKLKMDQRDEPAYRALSVADYVASAWTAWLATDEQRVRRTIEPRTGKSPWIMPDGLADPVLAEFPPEFAALAKPEPMS</sequence>
<proteinExistence type="predicted"/>
<reference evidence="2" key="1">
    <citation type="submission" date="2016-09" db="EMBL/GenBank/DDBJ databases">
        <authorList>
            <person name="Greninger A.L."/>
            <person name="Jerome K.R."/>
            <person name="Mcnair B."/>
            <person name="Wallis C."/>
            <person name="Fang F."/>
        </authorList>
    </citation>
    <scope>NUCLEOTIDE SEQUENCE [LARGE SCALE GENOMIC DNA]</scope>
    <source>
        <strain evidence="2">BC1_M4</strain>
    </source>
</reference>
<accession>A0A1E3S910</accession>
<evidence type="ECO:0000313" key="2">
    <source>
        <dbReference type="Proteomes" id="UP000094224"/>
    </source>
</evidence>